<organism evidence="2 3">
    <name type="scientific">Papilio machaon</name>
    <name type="common">Old World swallowtail butterfly</name>
    <dbReference type="NCBI Taxonomy" id="76193"/>
    <lineage>
        <taxon>Eukaryota</taxon>
        <taxon>Metazoa</taxon>
        <taxon>Ecdysozoa</taxon>
        <taxon>Arthropoda</taxon>
        <taxon>Hexapoda</taxon>
        <taxon>Insecta</taxon>
        <taxon>Pterygota</taxon>
        <taxon>Neoptera</taxon>
        <taxon>Endopterygota</taxon>
        <taxon>Lepidoptera</taxon>
        <taxon>Glossata</taxon>
        <taxon>Ditrysia</taxon>
        <taxon>Papilionoidea</taxon>
        <taxon>Papilionidae</taxon>
        <taxon>Papilioninae</taxon>
        <taxon>Papilio</taxon>
    </lineage>
</organism>
<evidence type="ECO:0000313" key="2">
    <source>
        <dbReference type="EMBL" id="KPJ21589.1"/>
    </source>
</evidence>
<accession>A0A0N1IJY3</accession>
<proteinExistence type="predicted"/>
<keyword evidence="3" id="KW-1185">Reference proteome</keyword>
<dbReference type="InParanoid" id="A0A0N1IJY3"/>
<dbReference type="Proteomes" id="UP000053240">
    <property type="component" value="Unassembled WGS sequence"/>
</dbReference>
<evidence type="ECO:0000256" key="1">
    <source>
        <dbReference type="SAM" id="MobiDB-lite"/>
    </source>
</evidence>
<dbReference type="EMBL" id="LADJ01058192">
    <property type="protein sequence ID" value="KPJ21589.1"/>
    <property type="molecule type" value="Genomic_DNA"/>
</dbReference>
<sequence length="84" mass="9637">MRRGDESLEKIIVVGNTDGKRSRGRSPIRWSDQVKGQSSSDFYAVVRDALDRSRWKRIIYSGTNPDADHDPQTRGTDSRERMVL</sequence>
<reference evidence="2 3" key="1">
    <citation type="journal article" date="2015" name="Nat. Commun.">
        <title>Outbred genome sequencing and CRISPR/Cas9 gene editing in butterflies.</title>
        <authorList>
            <person name="Li X."/>
            <person name="Fan D."/>
            <person name="Zhang W."/>
            <person name="Liu G."/>
            <person name="Zhang L."/>
            <person name="Zhao L."/>
            <person name="Fang X."/>
            <person name="Chen L."/>
            <person name="Dong Y."/>
            <person name="Chen Y."/>
            <person name="Ding Y."/>
            <person name="Zhao R."/>
            <person name="Feng M."/>
            <person name="Zhu Y."/>
            <person name="Feng Y."/>
            <person name="Jiang X."/>
            <person name="Zhu D."/>
            <person name="Xiang H."/>
            <person name="Feng X."/>
            <person name="Li S."/>
            <person name="Wang J."/>
            <person name="Zhang G."/>
            <person name="Kronforst M.R."/>
            <person name="Wang W."/>
        </authorList>
    </citation>
    <scope>NUCLEOTIDE SEQUENCE [LARGE SCALE GENOMIC DNA]</scope>
    <source>
        <strain evidence="2">Ya'a_city_454_Pm</strain>
        <tissue evidence="2">Whole body</tissue>
    </source>
</reference>
<comment type="caution">
    <text evidence="2">The sequence shown here is derived from an EMBL/GenBank/DDBJ whole genome shotgun (WGS) entry which is preliminary data.</text>
</comment>
<name>A0A0N1IJY3_PAPMA</name>
<feature type="compositionally biased region" description="Basic and acidic residues" evidence="1">
    <location>
        <begin position="66"/>
        <end position="84"/>
    </location>
</feature>
<protein>
    <submittedName>
        <fullName evidence="2">Uncharacterized protein</fullName>
    </submittedName>
</protein>
<dbReference type="AlphaFoldDB" id="A0A0N1IJY3"/>
<gene>
    <name evidence="2" type="ORF">RR48_00303</name>
</gene>
<feature type="region of interest" description="Disordered" evidence="1">
    <location>
        <begin position="61"/>
        <end position="84"/>
    </location>
</feature>
<evidence type="ECO:0000313" key="3">
    <source>
        <dbReference type="Proteomes" id="UP000053240"/>
    </source>
</evidence>